<dbReference type="PANTHER" id="PTHR33121">
    <property type="entry name" value="CYCLIC DI-GMP PHOSPHODIESTERASE PDEF"/>
    <property type="match status" value="1"/>
</dbReference>
<protein>
    <submittedName>
        <fullName evidence="3">EAL domain-containing protein</fullName>
    </submittedName>
</protein>
<dbReference type="RefSeq" id="WP_147184758.1">
    <property type="nucleotide sequence ID" value="NZ_CP042382.1"/>
</dbReference>
<dbReference type="InterPro" id="IPR001633">
    <property type="entry name" value="EAL_dom"/>
</dbReference>
<reference evidence="3 4" key="1">
    <citation type="submission" date="2019-06" db="EMBL/GenBank/DDBJ databases">
        <title>Genome analyses of bacteria isolated from kimchi.</title>
        <authorList>
            <person name="Lee S."/>
            <person name="Ahn S."/>
            <person name="Roh S."/>
        </authorList>
    </citation>
    <scope>NUCLEOTIDE SEQUENCE [LARGE SCALE GENOMIC DNA]</scope>
    <source>
        <strain evidence="3 4">CBA4606</strain>
    </source>
</reference>
<keyword evidence="4" id="KW-1185">Reference proteome</keyword>
<gene>
    <name evidence="3" type="ORF">FGL86_11950</name>
</gene>
<accession>A0A5B8SY14</accession>
<name>A0A5B8SY14_9GAMM</name>
<evidence type="ECO:0000259" key="2">
    <source>
        <dbReference type="PROSITE" id="PS50887"/>
    </source>
</evidence>
<dbReference type="Gene3D" id="3.30.70.270">
    <property type="match status" value="1"/>
</dbReference>
<dbReference type="GO" id="GO:0071111">
    <property type="term" value="F:cyclic-guanylate-specific phosphodiesterase activity"/>
    <property type="evidence" value="ECO:0007669"/>
    <property type="project" value="InterPro"/>
</dbReference>
<evidence type="ECO:0000313" key="3">
    <source>
        <dbReference type="EMBL" id="QEA39710.1"/>
    </source>
</evidence>
<dbReference type="Pfam" id="PF00563">
    <property type="entry name" value="EAL"/>
    <property type="match status" value="1"/>
</dbReference>
<dbReference type="SUPFAM" id="SSF141868">
    <property type="entry name" value="EAL domain-like"/>
    <property type="match status" value="1"/>
</dbReference>
<dbReference type="AlphaFoldDB" id="A0A5B8SY14"/>
<dbReference type="InterPro" id="IPR043128">
    <property type="entry name" value="Rev_trsase/Diguanyl_cyclase"/>
</dbReference>
<dbReference type="PROSITE" id="PS50887">
    <property type="entry name" value="GGDEF"/>
    <property type="match status" value="1"/>
</dbReference>
<dbReference type="Gene3D" id="3.20.20.450">
    <property type="entry name" value="EAL domain"/>
    <property type="match status" value="1"/>
</dbReference>
<dbReference type="InterPro" id="IPR050706">
    <property type="entry name" value="Cyclic-di-GMP_PDE-like"/>
</dbReference>
<feature type="domain" description="GGDEF" evidence="2">
    <location>
        <begin position="1"/>
        <end position="42"/>
    </location>
</feature>
<dbReference type="InterPro" id="IPR035919">
    <property type="entry name" value="EAL_sf"/>
</dbReference>
<dbReference type="KEGG" id="paur:FGL86_11950"/>
<proteinExistence type="predicted"/>
<dbReference type="Proteomes" id="UP000321272">
    <property type="component" value="Chromosome"/>
</dbReference>
<dbReference type="SMART" id="SM00052">
    <property type="entry name" value="EAL"/>
    <property type="match status" value="1"/>
</dbReference>
<dbReference type="CDD" id="cd01948">
    <property type="entry name" value="EAL"/>
    <property type="match status" value="1"/>
</dbReference>
<evidence type="ECO:0000313" key="4">
    <source>
        <dbReference type="Proteomes" id="UP000321272"/>
    </source>
</evidence>
<dbReference type="PANTHER" id="PTHR33121:SF70">
    <property type="entry name" value="SIGNALING PROTEIN YKOW"/>
    <property type="match status" value="1"/>
</dbReference>
<dbReference type="EMBL" id="CP042382">
    <property type="protein sequence ID" value="QEA39710.1"/>
    <property type="molecule type" value="Genomic_DNA"/>
</dbReference>
<feature type="domain" description="EAL" evidence="1">
    <location>
        <begin position="51"/>
        <end position="305"/>
    </location>
</feature>
<dbReference type="InterPro" id="IPR000160">
    <property type="entry name" value="GGDEF_dom"/>
</dbReference>
<organism evidence="3 4">
    <name type="scientific">Pistricoccus aurantiacus</name>
    <dbReference type="NCBI Taxonomy" id="1883414"/>
    <lineage>
        <taxon>Bacteria</taxon>
        <taxon>Pseudomonadati</taxon>
        <taxon>Pseudomonadota</taxon>
        <taxon>Gammaproteobacteria</taxon>
        <taxon>Oceanospirillales</taxon>
        <taxon>Halomonadaceae</taxon>
        <taxon>Pistricoccus</taxon>
    </lineage>
</organism>
<dbReference type="PROSITE" id="PS50883">
    <property type="entry name" value="EAL"/>
    <property type="match status" value="1"/>
</dbReference>
<sequence length="323" mass="36917">MSIGVTHFPRDEASEEVLLRHATQAMYQAKQLGGNAFHFFDYHQGRQQRSRRAERRRFVDALNNDELCLYYQPQVDMLSRRVIGMEALLRWRHPEQGLLVPGQFLPAIEGSDLEILLGEWVTEQALMQLQQWEKSGLELPISINISPLHLLSEHFIDRLEMLLARYPDVPAERLQLEILETAAIDDTLRADRVVRRCQALNIHVSIDDFGTGFSSLIHLRKLPINAIKIDRSFVRDMLRGQEDMAMVESIIYLANRFGHSMLAEGVETLAQAKALIKRGCQLAQGYGIARPMPAANLEAWLAEWPSRQEWRDLSAGTHPTTMA</sequence>
<evidence type="ECO:0000259" key="1">
    <source>
        <dbReference type="PROSITE" id="PS50883"/>
    </source>
</evidence>
<dbReference type="SUPFAM" id="SSF55073">
    <property type="entry name" value="Nucleotide cyclase"/>
    <property type="match status" value="1"/>
</dbReference>
<dbReference type="InterPro" id="IPR029787">
    <property type="entry name" value="Nucleotide_cyclase"/>
</dbReference>
<dbReference type="OrthoDB" id="9176779at2"/>